<organism evidence="2 3">
    <name type="scientific">Saccharothrix mutabilis subsp. mutabilis</name>
    <dbReference type="NCBI Taxonomy" id="66855"/>
    <lineage>
        <taxon>Bacteria</taxon>
        <taxon>Bacillati</taxon>
        <taxon>Actinomycetota</taxon>
        <taxon>Actinomycetes</taxon>
        <taxon>Pseudonocardiales</taxon>
        <taxon>Pseudonocardiaceae</taxon>
        <taxon>Saccharothrix</taxon>
    </lineage>
</organism>
<dbReference type="EMBL" id="BAAABU010000017">
    <property type="protein sequence ID" value="GAA0249820.1"/>
    <property type="molecule type" value="Genomic_DNA"/>
</dbReference>
<sequence length="76" mass="7948">MGTGTVNSVNPPEALPTTVVPATASANTLCPLTFPRVKTRTRAVLSDRFGRMSTDKTDDVGVGSSHTVCQMPEDGV</sequence>
<gene>
    <name evidence="2" type="ORF">GCM10010492_57410</name>
</gene>
<evidence type="ECO:0000313" key="2">
    <source>
        <dbReference type="EMBL" id="GAA0249820.1"/>
    </source>
</evidence>
<accession>A0ABN0UGH4</accession>
<evidence type="ECO:0000256" key="1">
    <source>
        <dbReference type="SAM" id="MobiDB-lite"/>
    </source>
</evidence>
<evidence type="ECO:0000313" key="3">
    <source>
        <dbReference type="Proteomes" id="UP001500416"/>
    </source>
</evidence>
<reference evidence="2 3" key="1">
    <citation type="journal article" date="2019" name="Int. J. Syst. Evol. Microbiol.">
        <title>The Global Catalogue of Microorganisms (GCM) 10K type strain sequencing project: providing services to taxonomists for standard genome sequencing and annotation.</title>
        <authorList>
            <consortium name="The Broad Institute Genomics Platform"/>
            <consortium name="The Broad Institute Genome Sequencing Center for Infectious Disease"/>
            <person name="Wu L."/>
            <person name="Ma J."/>
        </authorList>
    </citation>
    <scope>NUCLEOTIDE SEQUENCE [LARGE SCALE GENOMIC DNA]</scope>
    <source>
        <strain evidence="2 3">JCM 3380</strain>
    </source>
</reference>
<proteinExistence type="predicted"/>
<comment type="caution">
    <text evidence="2">The sequence shown here is derived from an EMBL/GenBank/DDBJ whole genome shotgun (WGS) entry which is preliminary data.</text>
</comment>
<dbReference type="Proteomes" id="UP001500416">
    <property type="component" value="Unassembled WGS sequence"/>
</dbReference>
<protein>
    <submittedName>
        <fullName evidence="2">Uncharacterized protein</fullName>
    </submittedName>
</protein>
<keyword evidence="3" id="KW-1185">Reference proteome</keyword>
<name>A0ABN0UGH4_9PSEU</name>
<feature type="region of interest" description="Disordered" evidence="1">
    <location>
        <begin position="52"/>
        <end position="76"/>
    </location>
</feature>